<feature type="domain" description="RapZ C-terminal" evidence="2">
    <location>
        <begin position="1"/>
        <end position="128"/>
    </location>
</feature>
<comment type="caution">
    <text evidence="3">The sequence shown here is derived from an EMBL/GenBank/DDBJ whole genome shotgun (WGS) entry which is preliminary data.</text>
</comment>
<feature type="compositionally biased region" description="Basic residues" evidence="1">
    <location>
        <begin position="136"/>
        <end position="145"/>
    </location>
</feature>
<dbReference type="AlphaFoldDB" id="A0AB34KDW4"/>
<gene>
    <name evidence="3" type="ORF">WHR41_09049</name>
</gene>
<reference evidence="3 4" key="1">
    <citation type="journal article" date="2020" name="Microbiol. Resour. Announc.">
        <title>Draft Genome Sequence of a Cladosporium Species Isolated from the Mesophotic Ascidian Didemnum maculosum.</title>
        <authorList>
            <person name="Gioti A."/>
            <person name="Siaperas R."/>
            <person name="Nikolaivits E."/>
            <person name="Le Goff G."/>
            <person name="Ouazzani J."/>
            <person name="Kotoulas G."/>
            <person name="Topakas E."/>
        </authorList>
    </citation>
    <scope>NUCLEOTIDE SEQUENCE [LARGE SCALE GENOMIC DNA]</scope>
    <source>
        <strain evidence="3 4">TM138-S3</strain>
    </source>
</reference>
<proteinExistence type="predicted"/>
<dbReference type="InterPro" id="IPR053931">
    <property type="entry name" value="RapZ_C"/>
</dbReference>
<accession>A0AB34KDW4</accession>
<sequence>MAVHLLLFSHAHSPPLSPTPALKLDLRRVTNPPKHIRDACDGRSKRLREHLLHQDVFVNLLGTAEADIRAEMEKRIASASDNPTMEISLTVGCYCERGRHRSVAFVEELGRKPWPKEWVVETVHRDVEVQMDKHRSQNYKHHRKRKEETFLEQDFD</sequence>
<evidence type="ECO:0000313" key="3">
    <source>
        <dbReference type="EMBL" id="KAL1582182.1"/>
    </source>
</evidence>
<organism evidence="3 4">
    <name type="scientific">Cladosporium halotolerans</name>
    <dbReference type="NCBI Taxonomy" id="1052096"/>
    <lineage>
        <taxon>Eukaryota</taxon>
        <taxon>Fungi</taxon>
        <taxon>Dikarya</taxon>
        <taxon>Ascomycota</taxon>
        <taxon>Pezizomycotina</taxon>
        <taxon>Dothideomycetes</taxon>
        <taxon>Dothideomycetidae</taxon>
        <taxon>Cladosporiales</taxon>
        <taxon>Cladosporiaceae</taxon>
        <taxon>Cladosporium</taxon>
    </lineage>
</organism>
<protein>
    <recommendedName>
        <fullName evidence="2">RapZ C-terminal domain-containing protein</fullName>
    </recommendedName>
</protein>
<feature type="region of interest" description="Disordered" evidence="1">
    <location>
        <begin position="134"/>
        <end position="156"/>
    </location>
</feature>
<evidence type="ECO:0000259" key="2">
    <source>
        <dbReference type="Pfam" id="PF22740"/>
    </source>
</evidence>
<keyword evidence="4" id="KW-1185">Reference proteome</keyword>
<dbReference type="Proteomes" id="UP000803884">
    <property type="component" value="Unassembled WGS sequence"/>
</dbReference>
<dbReference type="EMBL" id="JAAQHG020000061">
    <property type="protein sequence ID" value="KAL1582182.1"/>
    <property type="molecule type" value="Genomic_DNA"/>
</dbReference>
<evidence type="ECO:0000313" key="4">
    <source>
        <dbReference type="Proteomes" id="UP000803884"/>
    </source>
</evidence>
<name>A0AB34KDW4_9PEZI</name>
<dbReference type="RefSeq" id="XP_069225289.1">
    <property type="nucleotide sequence ID" value="XM_069377653.1"/>
</dbReference>
<dbReference type="Pfam" id="PF22740">
    <property type="entry name" value="PapZ_C"/>
    <property type="match status" value="1"/>
</dbReference>
<dbReference type="GeneID" id="96010491"/>
<evidence type="ECO:0000256" key="1">
    <source>
        <dbReference type="SAM" id="MobiDB-lite"/>
    </source>
</evidence>